<protein>
    <submittedName>
        <fullName evidence="3">Stage IV sporulation protein B</fullName>
    </submittedName>
</protein>
<organism evidence="3 4">
    <name type="scientific">Candidatus Ozemobacter sibiricus</name>
    <dbReference type="NCBI Taxonomy" id="2268124"/>
    <lineage>
        <taxon>Bacteria</taxon>
        <taxon>Candidatus Ozemobacteria</taxon>
        <taxon>Candidatus Ozemobacterales</taxon>
        <taxon>Candidatus Ozemobacteraceae</taxon>
        <taxon>Candidatus Ozemobacter</taxon>
    </lineage>
</organism>
<dbReference type="Proteomes" id="UP000252355">
    <property type="component" value="Unassembled WGS sequence"/>
</dbReference>
<comment type="caution">
    <text evidence="3">The sequence shown here is derived from an EMBL/GenBank/DDBJ whole genome shotgun (WGS) entry which is preliminary data.</text>
</comment>
<dbReference type="Pfam" id="PF05580">
    <property type="entry name" value="Peptidase_S55"/>
    <property type="match status" value="1"/>
</dbReference>
<dbReference type="InterPro" id="IPR008763">
    <property type="entry name" value="Peptidase_S55"/>
</dbReference>
<evidence type="ECO:0000313" key="3">
    <source>
        <dbReference type="EMBL" id="RCK80257.1"/>
    </source>
</evidence>
<feature type="region of interest" description="Disordered" evidence="1">
    <location>
        <begin position="203"/>
        <end position="242"/>
    </location>
</feature>
<evidence type="ECO:0000256" key="1">
    <source>
        <dbReference type="SAM" id="MobiDB-lite"/>
    </source>
</evidence>
<feature type="region of interest" description="Disordered" evidence="1">
    <location>
        <begin position="522"/>
        <end position="542"/>
    </location>
</feature>
<dbReference type="EMBL" id="QOQW01000007">
    <property type="protein sequence ID" value="RCK80257.1"/>
    <property type="molecule type" value="Genomic_DNA"/>
</dbReference>
<evidence type="ECO:0000313" key="4">
    <source>
        <dbReference type="Proteomes" id="UP000252355"/>
    </source>
</evidence>
<accession>A0A367ZQY5</accession>
<gene>
    <name evidence="3" type="ORF">OZSIB_3439</name>
</gene>
<evidence type="ECO:0000259" key="2">
    <source>
        <dbReference type="PROSITE" id="PS51494"/>
    </source>
</evidence>
<feature type="domain" description="Peptidase S55" evidence="2">
    <location>
        <begin position="1"/>
        <end position="129"/>
    </location>
</feature>
<sequence>MAVWARPDIMPLKDVKVGMKGIGKTVIRGRDIETFTVEVMGILSNNKLNENILISGQSILVKVGGKVIEEAGGIAAGMSGSPVFINNKLVGGLSSGWVMTDHTVGLVTPIEEMLSIWDYPSTAALRKSDLGQPVRWVSTTPLRLGNVTSRHLWEVDDPADLAKAGLPADAPVFVRARTPVMVQGLSEKYLRRLNERFRGIRLQAAPTPPAPPSAGPSALPGTVPNGPASSGRPATVPTATDSFEPGSALGVQLARGDINLTTIGTLTYRDGKRILGFAHPFLKKGNVSFLMTATHIYHCFSSVQMPFKIGAPTEMLGVITQDREKGIAGEIGRFPALVPVQLEVTDKDLKRSRSISYQVVRDPTVFISVIESTLSQAIEEVCDREGGGTALLGIALECANASGKQYQFRRENLFYSKNDIVGTLIGEVTSLLESVIESELEEVYPVRLMLKIEMEKARRTLTIEKVEVKNTSITPGGMLEAWVTIRPFREKSLVRKARLPIPSDLGKETLVLSVYGLNSRVDEGESGGDGKEGGKGGRDQKVEEGNETFEGAMSAWVNSPKNSDLIFHLAAEGEEMKKNRTGSRDLEIQPTNLVVLGRVETTITLSEE</sequence>
<reference evidence="3 4" key="1">
    <citation type="submission" date="2018-05" db="EMBL/GenBank/DDBJ databases">
        <title>A metagenomic window into the 2 km-deep terrestrial subsurface aquifer revealed taxonomically and functionally diverse microbial community comprising novel uncultured bacterial lineages.</title>
        <authorList>
            <person name="Kadnikov V.V."/>
            <person name="Mardanov A.V."/>
            <person name="Beletsky A.V."/>
            <person name="Banks D."/>
            <person name="Pimenov N.V."/>
            <person name="Frank Y.A."/>
            <person name="Karnachuk O.V."/>
            <person name="Ravin N.V."/>
        </authorList>
    </citation>
    <scope>NUCLEOTIDE SEQUENCE [LARGE SCALE GENOMIC DNA]</scope>
    <source>
        <strain evidence="3">BY5</strain>
    </source>
</reference>
<name>A0A367ZQY5_9BACT</name>
<proteinExistence type="predicted"/>
<dbReference type="PROSITE" id="PS51494">
    <property type="entry name" value="SPOIVB"/>
    <property type="match status" value="1"/>
</dbReference>
<dbReference type="AlphaFoldDB" id="A0A367ZQY5"/>